<evidence type="ECO:0000256" key="3">
    <source>
        <dbReference type="ARBA" id="ARBA00007637"/>
    </source>
</evidence>
<keyword evidence="13" id="KW-0675">Receptor</keyword>
<evidence type="ECO:0000313" key="15">
    <source>
        <dbReference type="EMBL" id="RMX81523.1"/>
    </source>
</evidence>
<comment type="similarity">
    <text evidence="2">Belongs to the SRP receptor beta subunit family.</text>
</comment>
<keyword evidence="10" id="KW-0520">NAD</keyword>
<sequence>MPDISSIAITGARGTVGQEVVRLCASKGYRTIQINRSEGGKVEVSNTEERIADIAGNYEETLNAVKRSDAIIHLAAIPNPVDKQDANVHNNNVDSAFNGFRAAAELGIKTISYASSVNAIGLAYANQPLHFDYFPLDEEAASKPTDSYALAKQEAELQARSFVEWFPGTKIACLRIHEVAPRADVRKEHQDDWEGAGVKQLWGWVHPAATARACLLAIEKADNFQGCEDIPSRELAQRHYPNARIKGNWGKSNESFWTIGKTEKVLGWRHDETAQSIWRNHPTSSELASWGCSLSESDNFPREYSVNILNPINNGRLQHRLGVGGLGFFTRQLSHPRHTPRQPAVSLAHPHLPIPQSPVQGAPHFPTCRTQRERENESTYLGMPNPLLYPIWLMCREIEARLINQEPQTAVCQLPATVRASEDRYRSENDTSERSQPKFLLLDTPGHGKLRHHAVSSVTSSKALRGILFFVDSAAVSSAAGLTETAEYLHDILLALQKRNAQGKTSKRPEQVPVLVAANKQDVFTSLPAGIVRSKLQEEITKVRQTKSKGLLDSGMGMDDDEMVDEEANWLGAYGSKDFKFEQMEEHGVDIQIVGGNVKGDGKEKGKVEDWWAWVGDNL</sequence>
<feature type="domain" description="NAD-dependent epimerase/dehydratase" evidence="14">
    <location>
        <begin position="7"/>
        <end position="179"/>
    </location>
</feature>
<dbReference type="Pfam" id="PF01370">
    <property type="entry name" value="Epimerase"/>
    <property type="match status" value="1"/>
</dbReference>
<keyword evidence="11" id="KW-0342">GTP-binding</keyword>
<evidence type="ECO:0000256" key="13">
    <source>
        <dbReference type="ARBA" id="ARBA00023170"/>
    </source>
</evidence>
<dbReference type="Pfam" id="PF09439">
    <property type="entry name" value="SRPRB"/>
    <property type="match status" value="1"/>
</dbReference>
<dbReference type="VEuPathDB" id="FungiDB:BTJ68_10068"/>
<dbReference type="AlphaFoldDB" id="A0A3M6WSC3"/>
<evidence type="ECO:0000256" key="5">
    <source>
        <dbReference type="ARBA" id="ARBA00022692"/>
    </source>
</evidence>
<dbReference type="OrthoDB" id="202470at2759"/>
<proteinExistence type="inferred from homology"/>
<keyword evidence="7" id="KW-0256">Endoplasmic reticulum</keyword>
<keyword evidence="12" id="KW-0472">Membrane</keyword>
<dbReference type="Proteomes" id="UP000281245">
    <property type="component" value="Unassembled WGS sequence"/>
</dbReference>
<dbReference type="GO" id="GO:0005525">
    <property type="term" value="F:GTP binding"/>
    <property type="evidence" value="ECO:0007669"/>
    <property type="project" value="UniProtKB-KW"/>
</dbReference>
<comment type="caution">
    <text evidence="15">The sequence shown here is derived from an EMBL/GenBank/DDBJ whole genome shotgun (WGS) entry which is preliminary data.</text>
</comment>
<dbReference type="PANTHER" id="PTHR43103:SF5">
    <property type="entry name" value="4-EPIMERASE, PUTATIVE (AFU_ORTHOLOGUE AFUA_7G00360)-RELATED"/>
    <property type="match status" value="1"/>
</dbReference>
<dbReference type="SUPFAM" id="SSF52540">
    <property type="entry name" value="P-loop containing nucleoside triphosphate hydrolases"/>
    <property type="match status" value="1"/>
</dbReference>
<gene>
    <name evidence="15" type="ORF">D0869_06744</name>
</gene>
<reference evidence="15 16" key="1">
    <citation type="journal article" date="2018" name="BMC Genomics">
        <title>Genomic evidence for intraspecific hybridization in a clonal and extremely halotolerant yeast.</title>
        <authorList>
            <person name="Gostincar C."/>
            <person name="Stajich J.E."/>
            <person name="Zupancic J."/>
            <person name="Zalar P."/>
            <person name="Gunde-Cimerman N."/>
        </authorList>
    </citation>
    <scope>NUCLEOTIDE SEQUENCE [LARGE SCALE GENOMIC DNA]</scope>
    <source>
        <strain evidence="15 16">EXF-6656</strain>
    </source>
</reference>
<dbReference type="InterPro" id="IPR019009">
    <property type="entry name" value="SRP_receptor_beta_su"/>
</dbReference>
<evidence type="ECO:0000256" key="10">
    <source>
        <dbReference type="ARBA" id="ARBA00023027"/>
    </source>
</evidence>
<dbReference type="Gene3D" id="3.40.50.300">
    <property type="entry name" value="P-loop containing nucleotide triphosphate hydrolases"/>
    <property type="match status" value="1"/>
</dbReference>
<dbReference type="InterPro" id="IPR027417">
    <property type="entry name" value="P-loop_NTPase"/>
</dbReference>
<dbReference type="GO" id="GO:0016491">
    <property type="term" value="F:oxidoreductase activity"/>
    <property type="evidence" value="ECO:0007669"/>
    <property type="project" value="UniProtKB-KW"/>
</dbReference>
<evidence type="ECO:0000313" key="16">
    <source>
        <dbReference type="Proteomes" id="UP000281245"/>
    </source>
</evidence>
<organism evidence="15 16">
    <name type="scientific">Hortaea werneckii</name>
    <name type="common">Black yeast</name>
    <name type="synonym">Cladosporium werneckii</name>
    <dbReference type="NCBI Taxonomy" id="91943"/>
    <lineage>
        <taxon>Eukaryota</taxon>
        <taxon>Fungi</taxon>
        <taxon>Dikarya</taxon>
        <taxon>Ascomycota</taxon>
        <taxon>Pezizomycotina</taxon>
        <taxon>Dothideomycetes</taxon>
        <taxon>Dothideomycetidae</taxon>
        <taxon>Mycosphaerellales</taxon>
        <taxon>Teratosphaeriaceae</taxon>
        <taxon>Hortaea</taxon>
    </lineage>
</organism>
<keyword evidence="6" id="KW-0547">Nucleotide-binding</keyword>
<evidence type="ECO:0000256" key="2">
    <source>
        <dbReference type="ARBA" id="ARBA00005619"/>
    </source>
</evidence>
<keyword evidence="9" id="KW-0560">Oxidoreductase</keyword>
<keyword evidence="5" id="KW-0812">Transmembrane</keyword>
<comment type="similarity">
    <text evidence="3">Belongs to the NAD(P)-dependent epimerase/dehydratase family.</text>
</comment>
<evidence type="ECO:0000256" key="7">
    <source>
        <dbReference type="ARBA" id="ARBA00022824"/>
    </source>
</evidence>
<dbReference type="InterPro" id="IPR036291">
    <property type="entry name" value="NAD(P)-bd_dom_sf"/>
</dbReference>
<name>A0A3M6WSC3_HORWE</name>
<evidence type="ECO:0000259" key="14">
    <source>
        <dbReference type="Pfam" id="PF01370"/>
    </source>
</evidence>
<dbReference type="GO" id="GO:0005789">
    <property type="term" value="C:endoplasmic reticulum membrane"/>
    <property type="evidence" value="ECO:0007669"/>
    <property type="project" value="UniProtKB-SubCell"/>
</dbReference>
<evidence type="ECO:0000256" key="8">
    <source>
        <dbReference type="ARBA" id="ARBA00022989"/>
    </source>
</evidence>
<protein>
    <recommendedName>
        <fullName evidence="4">Signal recognition particle receptor subunit beta</fullName>
    </recommendedName>
</protein>
<evidence type="ECO:0000256" key="6">
    <source>
        <dbReference type="ARBA" id="ARBA00022741"/>
    </source>
</evidence>
<dbReference type="EMBL" id="QWIJ01000508">
    <property type="protein sequence ID" value="RMX81523.1"/>
    <property type="molecule type" value="Genomic_DNA"/>
</dbReference>
<accession>A0A3M6WSC3</accession>
<dbReference type="PANTHER" id="PTHR43103">
    <property type="entry name" value="NUCLEOSIDE-DIPHOSPHATE-SUGAR EPIMERASE"/>
    <property type="match status" value="1"/>
</dbReference>
<evidence type="ECO:0000256" key="4">
    <source>
        <dbReference type="ARBA" id="ARBA00020256"/>
    </source>
</evidence>
<evidence type="ECO:0000256" key="1">
    <source>
        <dbReference type="ARBA" id="ARBA00004389"/>
    </source>
</evidence>
<dbReference type="InterPro" id="IPR001509">
    <property type="entry name" value="Epimerase_deHydtase"/>
</dbReference>
<keyword evidence="8" id="KW-1133">Transmembrane helix</keyword>
<evidence type="ECO:0000256" key="12">
    <source>
        <dbReference type="ARBA" id="ARBA00023136"/>
    </source>
</evidence>
<comment type="subcellular location">
    <subcellularLocation>
        <location evidence="1">Endoplasmic reticulum membrane</location>
        <topology evidence="1">Single-pass membrane protein</topology>
    </subcellularLocation>
</comment>
<evidence type="ECO:0000256" key="9">
    <source>
        <dbReference type="ARBA" id="ARBA00023002"/>
    </source>
</evidence>
<dbReference type="Gene3D" id="3.40.50.720">
    <property type="entry name" value="NAD(P)-binding Rossmann-like Domain"/>
    <property type="match status" value="1"/>
</dbReference>
<evidence type="ECO:0000256" key="11">
    <source>
        <dbReference type="ARBA" id="ARBA00023134"/>
    </source>
</evidence>
<dbReference type="SUPFAM" id="SSF51735">
    <property type="entry name" value="NAD(P)-binding Rossmann-fold domains"/>
    <property type="match status" value="1"/>
</dbReference>